<keyword evidence="2" id="KW-0436">Ligase</keyword>
<dbReference type="InterPro" id="IPR012094">
    <property type="entry name" value="tRNA_Ile_lys_synt"/>
</dbReference>
<name>A0A657PQN0_9GAMM</name>
<feature type="non-terminal residue" evidence="8">
    <location>
        <position position="180"/>
    </location>
</feature>
<dbReference type="PANTHER" id="PTHR43033:SF1">
    <property type="entry name" value="TRNA(ILE)-LYSIDINE SYNTHASE-RELATED"/>
    <property type="match status" value="1"/>
</dbReference>
<dbReference type="GO" id="GO:0005524">
    <property type="term" value="F:ATP binding"/>
    <property type="evidence" value="ECO:0007669"/>
    <property type="project" value="UniProtKB-KW"/>
</dbReference>
<keyword evidence="9" id="KW-1185">Reference proteome</keyword>
<dbReference type="Proteomes" id="UP000243361">
    <property type="component" value="Unassembled WGS sequence"/>
</dbReference>
<accession>A0A657PQN0</accession>
<dbReference type="EMBL" id="MUIE01000050">
    <property type="protein sequence ID" value="OQX37484.1"/>
    <property type="molecule type" value="Genomic_DNA"/>
</dbReference>
<dbReference type="AlphaFoldDB" id="A0A657PQN0"/>
<reference evidence="8" key="1">
    <citation type="submission" date="2017-02" db="EMBL/GenBank/DDBJ databases">
        <title>Novel co-symbiosis in the unique lucinid bivalve Phacoides pectinatus.</title>
        <authorList>
            <person name="Lim S.J."/>
            <person name="Davis B.G."/>
            <person name="Gill D.E."/>
            <person name="Engel A.S."/>
            <person name="Anderson L.C."/>
            <person name="Campbell B.J."/>
        </authorList>
    </citation>
    <scope>NUCLEOTIDE SEQUENCE [LARGE SCALE GENOMIC DNA]</scope>
    <source>
        <strain evidence="8">LUC13016_P6</strain>
    </source>
</reference>
<dbReference type="NCBIfam" id="TIGR02432">
    <property type="entry name" value="lysidine_TilS_N"/>
    <property type="match status" value="1"/>
</dbReference>
<dbReference type="InterPro" id="IPR014729">
    <property type="entry name" value="Rossmann-like_a/b/a_fold"/>
</dbReference>
<dbReference type="CDD" id="cd01992">
    <property type="entry name" value="TilS_N"/>
    <property type="match status" value="1"/>
</dbReference>
<evidence type="ECO:0000256" key="1">
    <source>
        <dbReference type="ARBA" id="ARBA00013267"/>
    </source>
</evidence>
<feature type="domain" description="tRNA(Ile)-lysidine/2-thiocytidine synthase N-terminal" evidence="7">
    <location>
        <begin position="30"/>
        <end position="174"/>
    </location>
</feature>
<comment type="caution">
    <text evidence="8">The sequence shown here is derived from an EMBL/GenBank/DDBJ whole genome shotgun (WGS) entry which is preliminary data.</text>
</comment>
<keyword evidence="3" id="KW-0819">tRNA processing</keyword>
<dbReference type="SUPFAM" id="SSF52402">
    <property type="entry name" value="Adenine nucleotide alpha hydrolases-like"/>
    <property type="match status" value="1"/>
</dbReference>
<evidence type="ECO:0000313" key="8">
    <source>
        <dbReference type="EMBL" id="OQX37484.1"/>
    </source>
</evidence>
<sequence length="180" mass="19404">MIKQINIMELDSDQLLRSLQRLAPAGTPRYVVAFSGGCDSLVLLHLLYRLQPQLGAGLSAVHVEHGLQDESALWAEHCRACCEALEIPCEVIGLALRPRAGESVEALARQARYQALAGVLRPGDALLTAHHRDDQAETLLLQLFRGAGVGGLAAMPARAPLGDGYHLRPLLDYDGAALRD</sequence>
<evidence type="ECO:0000256" key="2">
    <source>
        <dbReference type="ARBA" id="ARBA00022598"/>
    </source>
</evidence>
<proteinExistence type="predicted"/>
<dbReference type="Gene3D" id="3.40.50.620">
    <property type="entry name" value="HUPs"/>
    <property type="match status" value="1"/>
</dbReference>
<evidence type="ECO:0000256" key="3">
    <source>
        <dbReference type="ARBA" id="ARBA00022694"/>
    </source>
</evidence>
<evidence type="ECO:0000256" key="5">
    <source>
        <dbReference type="ARBA" id="ARBA00022840"/>
    </source>
</evidence>
<dbReference type="InterPro" id="IPR012795">
    <property type="entry name" value="tRNA_Ile_lys_synt_N"/>
</dbReference>
<evidence type="ECO:0000256" key="6">
    <source>
        <dbReference type="ARBA" id="ARBA00048539"/>
    </source>
</evidence>
<gene>
    <name evidence="8" type="ORF">B0D84_00560</name>
</gene>
<dbReference type="GO" id="GO:0032267">
    <property type="term" value="F:tRNA(Ile)-lysidine synthase activity"/>
    <property type="evidence" value="ECO:0007669"/>
    <property type="project" value="UniProtKB-EC"/>
</dbReference>
<dbReference type="GO" id="GO:0008033">
    <property type="term" value="P:tRNA processing"/>
    <property type="evidence" value="ECO:0007669"/>
    <property type="project" value="UniProtKB-KW"/>
</dbReference>
<evidence type="ECO:0000313" key="9">
    <source>
        <dbReference type="Proteomes" id="UP000243361"/>
    </source>
</evidence>
<dbReference type="Pfam" id="PF01171">
    <property type="entry name" value="ATP_bind_3"/>
    <property type="match status" value="1"/>
</dbReference>
<keyword evidence="4" id="KW-0547">Nucleotide-binding</keyword>
<evidence type="ECO:0000256" key="4">
    <source>
        <dbReference type="ARBA" id="ARBA00022741"/>
    </source>
</evidence>
<protein>
    <recommendedName>
        <fullName evidence="1">tRNA(Ile)-lysidine synthetase</fullName>
        <ecNumber evidence="1">6.3.4.19</ecNumber>
    </recommendedName>
</protein>
<keyword evidence="5" id="KW-0067">ATP-binding</keyword>
<evidence type="ECO:0000259" key="7">
    <source>
        <dbReference type="Pfam" id="PF01171"/>
    </source>
</evidence>
<dbReference type="InterPro" id="IPR011063">
    <property type="entry name" value="TilS/TtcA_N"/>
</dbReference>
<organism evidence="8 9">
    <name type="scientific">Candidatus Sedimenticola endophacoides</name>
    <dbReference type="NCBI Taxonomy" id="2548426"/>
    <lineage>
        <taxon>Bacteria</taxon>
        <taxon>Pseudomonadati</taxon>
        <taxon>Pseudomonadota</taxon>
        <taxon>Gammaproteobacteria</taxon>
        <taxon>Chromatiales</taxon>
        <taxon>Sedimenticolaceae</taxon>
        <taxon>Sedimenticola</taxon>
    </lineage>
</organism>
<dbReference type="EC" id="6.3.4.19" evidence="1"/>
<comment type="catalytic activity">
    <reaction evidence="6">
        <text>cytidine(34) in tRNA(Ile2) + L-lysine + ATP = lysidine(34) in tRNA(Ile2) + AMP + diphosphate + H(+)</text>
        <dbReference type="Rhea" id="RHEA:43744"/>
        <dbReference type="Rhea" id="RHEA-COMP:10625"/>
        <dbReference type="Rhea" id="RHEA-COMP:10670"/>
        <dbReference type="ChEBI" id="CHEBI:15378"/>
        <dbReference type="ChEBI" id="CHEBI:30616"/>
        <dbReference type="ChEBI" id="CHEBI:32551"/>
        <dbReference type="ChEBI" id="CHEBI:33019"/>
        <dbReference type="ChEBI" id="CHEBI:82748"/>
        <dbReference type="ChEBI" id="CHEBI:83665"/>
        <dbReference type="ChEBI" id="CHEBI:456215"/>
        <dbReference type="EC" id="6.3.4.19"/>
    </reaction>
</comment>
<dbReference type="PANTHER" id="PTHR43033">
    <property type="entry name" value="TRNA(ILE)-LYSIDINE SYNTHASE-RELATED"/>
    <property type="match status" value="1"/>
</dbReference>